<feature type="region of interest" description="Disordered" evidence="1">
    <location>
        <begin position="185"/>
        <end position="205"/>
    </location>
</feature>
<dbReference type="CDD" id="cd04486">
    <property type="entry name" value="YhcR_OBF_like"/>
    <property type="match status" value="1"/>
</dbReference>
<dbReference type="InterPro" id="IPR036415">
    <property type="entry name" value="Lamin_tail_dom_sf"/>
</dbReference>
<evidence type="ECO:0000259" key="3">
    <source>
        <dbReference type="PROSITE" id="PS51841"/>
    </source>
</evidence>
<dbReference type="AlphaFoldDB" id="A0A967E9Z7"/>
<dbReference type="InterPro" id="IPR036691">
    <property type="entry name" value="Endo/exonu/phosph_ase_sf"/>
</dbReference>
<feature type="signal peptide" evidence="2">
    <location>
        <begin position="1"/>
        <end position="30"/>
    </location>
</feature>
<keyword evidence="5" id="KW-1185">Reference proteome</keyword>
<evidence type="ECO:0000256" key="1">
    <source>
        <dbReference type="SAM" id="MobiDB-lite"/>
    </source>
</evidence>
<proteinExistence type="predicted"/>
<dbReference type="PROSITE" id="PS51841">
    <property type="entry name" value="LTD"/>
    <property type="match status" value="1"/>
</dbReference>
<feature type="compositionally biased region" description="Low complexity" evidence="1">
    <location>
        <begin position="185"/>
        <end position="194"/>
    </location>
</feature>
<dbReference type="InterPro" id="IPR001322">
    <property type="entry name" value="Lamin_tail_dom"/>
</dbReference>
<gene>
    <name evidence="4" type="ORF">G9U51_14210</name>
</gene>
<sequence>MPVLRRALALSCVSALGLATAVSLAPAAHAASPDLVVNQVYGGGGNSGAPYASDYVELFNRSTNAVDLTGWTVQYWSASGTTAQKTPLTGSIGAGGRFLVKEADGANTSAQPLPTPDATGTIPMAATGGRVAIVNPAGTVVDLLGWGAATASEGAPAGATNNSTAVFRSNACIDTDNNAADFTTGTPTPQNSTTAPVDCSGATPPPAGTPATIAQIQGAAHISPMKGQQVTDVKGVVIARNSGGFWMQSTTPDNDPATSEGVYVYTRTAPAAAVGDAVSVNATVTEFRPGGTSGTDNLTTTELTTPTVTVTSSGNPLPAPVVIGQDRIAPQQNVESGDPGSVENTGVPFDPTVDAIDFDESMEGMRVALSDARAVGPTNLKYGETAVVPGQNVTATQSPRGGVLYGSYSQPNSMRLILDDALVPAGTIGTANVGDVYRGQTVGVLDYAFSNFRVMVTQAAPVQSAGLQREVTAAAADGQLAMSTFNVENLAPSDPDTKYQRLATQIVRNLQAPDIIALEEIQDNSGAADDGTVDSTTTSDKLIAAITAAGGPAYQARWVNPENDKDGGQPGGNIRQVFIFRTDRGVSFVDKPGGTATTATTVVGTGDKTTLSVSPGRIDPTNSAWSNSRKPLVGQFRWNGKSVFVIANHFNSKGGDDPLFGRWQQPQRSSETQRNAQAQVVRSFVDSLLKADAGANVAVVGDLNDFEFSKTADILVGSGTTALTDLPRTLPANDRYTYIYEGNSQVLDHILMSPSLVRGFSSGATYAYDIVHTNSEFADQDSDHDPQVVRVPVQATR</sequence>
<dbReference type="GO" id="GO:0003824">
    <property type="term" value="F:catalytic activity"/>
    <property type="evidence" value="ECO:0007669"/>
    <property type="project" value="InterPro"/>
</dbReference>
<organism evidence="4 5">
    <name type="scientific">Metallococcus carri</name>
    <dbReference type="NCBI Taxonomy" id="1656884"/>
    <lineage>
        <taxon>Bacteria</taxon>
        <taxon>Bacillati</taxon>
        <taxon>Actinomycetota</taxon>
        <taxon>Actinomycetes</taxon>
        <taxon>Micrococcales</taxon>
        <taxon>Dermacoccaceae</taxon>
        <taxon>Metallococcus</taxon>
    </lineage>
</organism>
<dbReference type="PANTHER" id="PTHR42834:SF1">
    <property type="entry name" value="ENDONUCLEASE_EXONUCLEASE_PHOSPHATASE FAMILY PROTEIN (AFU_ORTHOLOGUE AFUA_3G09210)"/>
    <property type="match status" value="1"/>
</dbReference>
<dbReference type="PANTHER" id="PTHR42834">
    <property type="entry name" value="ENDONUCLEASE/EXONUCLEASE/PHOSPHATASE FAMILY PROTEIN (AFU_ORTHOLOGUE AFUA_3G09210)"/>
    <property type="match status" value="1"/>
</dbReference>
<keyword evidence="2" id="KW-0732">Signal</keyword>
<evidence type="ECO:0000313" key="5">
    <source>
        <dbReference type="Proteomes" id="UP000744769"/>
    </source>
</evidence>
<dbReference type="InterPro" id="IPR005135">
    <property type="entry name" value="Endo/exonuclease/phosphatase"/>
</dbReference>
<name>A0A967E9Z7_9MICO</name>
<feature type="domain" description="LTD" evidence="3">
    <location>
        <begin position="25"/>
        <end position="148"/>
    </location>
</feature>
<dbReference type="Pfam" id="PF19580">
    <property type="entry name" value="Exo_endo_phos_3"/>
    <property type="match status" value="1"/>
</dbReference>
<accession>A0A967E9Z7</accession>
<dbReference type="Gene3D" id="3.60.10.10">
    <property type="entry name" value="Endonuclease/exonuclease/phosphatase"/>
    <property type="match status" value="1"/>
</dbReference>
<protein>
    <submittedName>
        <fullName evidence="4">Nuclease</fullName>
    </submittedName>
</protein>
<dbReference type="Proteomes" id="UP000744769">
    <property type="component" value="Unassembled WGS sequence"/>
</dbReference>
<comment type="caution">
    <text evidence="4">The sequence shown here is derived from an EMBL/GenBank/DDBJ whole genome shotgun (WGS) entry which is preliminary data.</text>
</comment>
<dbReference type="SUPFAM" id="SSF74853">
    <property type="entry name" value="Lamin A/C globular tail domain"/>
    <property type="match status" value="1"/>
</dbReference>
<evidence type="ECO:0000313" key="4">
    <source>
        <dbReference type="EMBL" id="NHN56927.1"/>
    </source>
</evidence>
<feature type="chain" id="PRO_5037010675" evidence="2">
    <location>
        <begin position="31"/>
        <end position="797"/>
    </location>
</feature>
<dbReference type="SUPFAM" id="SSF56219">
    <property type="entry name" value="DNase I-like"/>
    <property type="match status" value="1"/>
</dbReference>
<evidence type="ECO:0000256" key="2">
    <source>
        <dbReference type="SAM" id="SignalP"/>
    </source>
</evidence>
<dbReference type="EMBL" id="JAAOIV010000011">
    <property type="protein sequence ID" value="NHN56927.1"/>
    <property type="molecule type" value="Genomic_DNA"/>
</dbReference>
<reference evidence="4" key="1">
    <citation type="submission" date="2020-03" db="EMBL/GenBank/DDBJ databases">
        <title>Draft sequencing of Calidifontibacter sp. DB0510.</title>
        <authorList>
            <person name="Kim D.-U."/>
        </authorList>
    </citation>
    <scope>NUCLEOTIDE SEQUENCE</scope>
    <source>
        <strain evidence="4">DB0510</strain>
    </source>
</reference>
<dbReference type="Pfam" id="PF00932">
    <property type="entry name" value="LTD"/>
    <property type="match status" value="1"/>
</dbReference>